<accession>A0A0N7IEN6</accession>
<sequence>MRKINQIVVHCSATRLGTLKMGYPEAQVVGHRI</sequence>
<reference evidence="1 2" key="1">
    <citation type="journal article" date="2015" name="Science">
        <title>Genetic determinants of in vivo fitness and diet responsiveness in multiple human gut Bacteroides.</title>
        <authorList>
            <person name="Wu M."/>
            <person name="McNulty N.P."/>
            <person name="Rodionov D.A."/>
            <person name="Khoroshkin M.S."/>
            <person name="Griffin N.W."/>
            <person name="Cheng J."/>
            <person name="Latreille P."/>
            <person name="Kerstetter R.A."/>
            <person name="Terrapon N."/>
            <person name="Henrissat B."/>
            <person name="Osterman A.L."/>
            <person name="Gordon J.I."/>
        </authorList>
    </citation>
    <scope>NUCLEOTIDE SEQUENCE [LARGE SCALE GENOMIC DNA]</scope>
    <source>
        <strain evidence="1 2">WH2</strain>
    </source>
</reference>
<proteinExistence type="predicted"/>
<evidence type="ECO:0000313" key="1">
    <source>
        <dbReference type="EMBL" id="ALJ57907.1"/>
    </source>
</evidence>
<organism evidence="1 2">
    <name type="scientific">Bacteroides cellulosilyticus</name>
    <dbReference type="NCBI Taxonomy" id="246787"/>
    <lineage>
        <taxon>Bacteria</taxon>
        <taxon>Pseudomonadati</taxon>
        <taxon>Bacteroidota</taxon>
        <taxon>Bacteroidia</taxon>
        <taxon>Bacteroidales</taxon>
        <taxon>Bacteroidaceae</taxon>
        <taxon>Bacteroides</taxon>
    </lineage>
</organism>
<dbReference type="AlphaFoldDB" id="A0A0N7IEN6"/>
<dbReference type="PATRIC" id="fig|246787.4.peg.664"/>
<evidence type="ECO:0008006" key="3">
    <source>
        <dbReference type="Google" id="ProtNLM"/>
    </source>
</evidence>
<gene>
    <name evidence="1" type="ORF">BcellWH2_00639</name>
</gene>
<dbReference type="EMBL" id="CP012801">
    <property type="protein sequence ID" value="ALJ57907.1"/>
    <property type="molecule type" value="Genomic_DNA"/>
</dbReference>
<dbReference type="Proteomes" id="UP000061809">
    <property type="component" value="Chromosome"/>
</dbReference>
<name>A0A0N7IEN6_9BACE</name>
<evidence type="ECO:0000313" key="2">
    <source>
        <dbReference type="Proteomes" id="UP000061809"/>
    </source>
</evidence>
<protein>
    <recommendedName>
        <fullName evidence="3">N-acetylmuramoyl-L-alanine amidase</fullName>
    </recommendedName>
</protein>
<dbReference type="KEGG" id="bcel:BcellWH2_00639"/>